<sequence length="273" mass="29697">MSKVISKDGTPIVFDREGQGPALIMVSGATASREYGKGSASELAQHFTVFNYDRRGRGESGDADTYAVEREIEDIDVLITEAGGSAFLFGHSSGAVLALEAARLLPGRVTKLALYEPPFIIDDSRPPLPGDYQETLNTLIAAGRRGDALEYFMTRAVGMPAEHVTAMRNAPMWETFEKVAPTLRYDAAIMGDTMRGNPESIKKWASVSVPTLVMDGGASPWYMQHSAEELANLLPQGQHRRLPGQDHGPSDELLIPALVQFLKNVDHIQAGTR</sequence>
<evidence type="ECO:0000313" key="2">
    <source>
        <dbReference type="EMBL" id="BBH86360.1"/>
    </source>
</evidence>
<dbReference type="GO" id="GO:0016787">
    <property type="term" value="F:hydrolase activity"/>
    <property type="evidence" value="ECO:0007669"/>
    <property type="project" value="UniProtKB-KW"/>
</dbReference>
<accession>A0A455SFT1</accession>
<dbReference type="PANTHER" id="PTHR43433">
    <property type="entry name" value="HYDROLASE, ALPHA/BETA FOLD FAMILY PROTEIN"/>
    <property type="match status" value="1"/>
</dbReference>
<name>A0A455SFT1_9CHLR</name>
<reference evidence="2" key="1">
    <citation type="submission" date="2018-12" db="EMBL/GenBank/DDBJ databases">
        <title>Novel natural products biosynthetic potential of the class Ktedonobacteria.</title>
        <authorList>
            <person name="Zheng Y."/>
            <person name="Saitou A."/>
            <person name="Wang C.M."/>
            <person name="Toyoda A."/>
            <person name="Minakuchi Y."/>
            <person name="Sekiguchi Y."/>
            <person name="Ueda K."/>
            <person name="Takano H."/>
            <person name="Sakai Y."/>
            <person name="Yokota A."/>
            <person name="Yabe S."/>
        </authorList>
    </citation>
    <scope>NUCLEOTIDE SEQUENCE</scope>
    <source>
        <strain evidence="2">COM3</strain>
    </source>
</reference>
<dbReference type="InterPro" id="IPR050471">
    <property type="entry name" value="AB_hydrolase"/>
</dbReference>
<dbReference type="InterPro" id="IPR000073">
    <property type="entry name" value="AB_hydrolase_1"/>
</dbReference>
<proteinExistence type="predicted"/>
<dbReference type="AlphaFoldDB" id="A0A455SFT1"/>
<dbReference type="Pfam" id="PF12697">
    <property type="entry name" value="Abhydrolase_6"/>
    <property type="match status" value="1"/>
</dbReference>
<gene>
    <name evidence="2" type="ORF">KTC_11110</name>
</gene>
<dbReference type="SUPFAM" id="SSF53474">
    <property type="entry name" value="alpha/beta-Hydrolases"/>
    <property type="match status" value="1"/>
</dbReference>
<dbReference type="PANTHER" id="PTHR43433:SF5">
    <property type="entry name" value="AB HYDROLASE-1 DOMAIN-CONTAINING PROTEIN"/>
    <property type="match status" value="1"/>
</dbReference>
<dbReference type="InterPro" id="IPR029058">
    <property type="entry name" value="AB_hydrolase_fold"/>
</dbReference>
<evidence type="ECO:0000259" key="1">
    <source>
        <dbReference type="Pfam" id="PF12697"/>
    </source>
</evidence>
<keyword evidence="2" id="KW-0378">Hydrolase</keyword>
<organism evidence="2">
    <name type="scientific">Thermosporothrix sp. COM3</name>
    <dbReference type="NCBI Taxonomy" id="2490863"/>
    <lineage>
        <taxon>Bacteria</taxon>
        <taxon>Bacillati</taxon>
        <taxon>Chloroflexota</taxon>
        <taxon>Ktedonobacteria</taxon>
        <taxon>Ktedonobacterales</taxon>
        <taxon>Thermosporotrichaceae</taxon>
        <taxon>Thermosporothrix</taxon>
    </lineage>
</organism>
<protein>
    <submittedName>
        <fullName evidence="2">Alpha/beta hydrolase</fullName>
    </submittedName>
</protein>
<dbReference type="Gene3D" id="3.40.50.1820">
    <property type="entry name" value="alpha/beta hydrolase"/>
    <property type="match status" value="1"/>
</dbReference>
<dbReference type="EMBL" id="AP019376">
    <property type="protein sequence ID" value="BBH86360.1"/>
    <property type="molecule type" value="Genomic_DNA"/>
</dbReference>
<feature type="domain" description="AB hydrolase-1" evidence="1">
    <location>
        <begin position="24"/>
        <end position="251"/>
    </location>
</feature>